<evidence type="ECO:0000256" key="1">
    <source>
        <dbReference type="SAM" id="MobiDB-lite"/>
    </source>
</evidence>
<dbReference type="AlphaFoldDB" id="A0A426YLE4"/>
<feature type="compositionally biased region" description="Pro residues" evidence="1">
    <location>
        <begin position="116"/>
        <end position="131"/>
    </location>
</feature>
<dbReference type="EMBL" id="AMZH03011612">
    <property type="protein sequence ID" value="RRT52544.1"/>
    <property type="molecule type" value="Genomic_DNA"/>
</dbReference>
<evidence type="ECO:0000313" key="2">
    <source>
        <dbReference type="EMBL" id="RRT52544.1"/>
    </source>
</evidence>
<comment type="caution">
    <text evidence="2">The sequence shown here is derived from an EMBL/GenBank/DDBJ whole genome shotgun (WGS) entry which is preliminary data.</text>
</comment>
<feature type="compositionally biased region" description="Low complexity" evidence="1">
    <location>
        <begin position="88"/>
        <end position="99"/>
    </location>
</feature>
<organism evidence="2 3">
    <name type="scientific">Ensete ventricosum</name>
    <name type="common">Abyssinian banana</name>
    <name type="synonym">Musa ensete</name>
    <dbReference type="NCBI Taxonomy" id="4639"/>
    <lineage>
        <taxon>Eukaryota</taxon>
        <taxon>Viridiplantae</taxon>
        <taxon>Streptophyta</taxon>
        <taxon>Embryophyta</taxon>
        <taxon>Tracheophyta</taxon>
        <taxon>Spermatophyta</taxon>
        <taxon>Magnoliopsida</taxon>
        <taxon>Liliopsida</taxon>
        <taxon>Zingiberales</taxon>
        <taxon>Musaceae</taxon>
        <taxon>Ensete</taxon>
    </lineage>
</organism>
<reference evidence="2 3" key="1">
    <citation type="journal article" date="2014" name="Agronomy (Basel)">
        <title>A Draft Genome Sequence for Ensete ventricosum, the Drought-Tolerant Tree Against Hunger.</title>
        <authorList>
            <person name="Harrison J."/>
            <person name="Moore K.A."/>
            <person name="Paszkiewicz K."/>
            <person name="Jones T."/>
            <person name="Grant M."/>
            <person name="Ambacheew D."/>
            <person name="Muzemil S."/>
            <person name="Studholme D.J."/>
        </authorList>
    </citation>
    <scope>NUCLEOTIDE SEQUENCE [LARGE SCALE GENOMIC DNA]</scope>
</reference>
<protein>
    <submittedName>
        <fullName evidence="2">Uncharacterized protein</fullName>
    </submittedName>
</protein>
<name>A0A426YLE4_ENSVE</name>
<dbReference type="Proteomes" id="UP000287651">
    <property type="component" value="Unassembled WGS sequence"/>
</dbReference>
<feature type="region of interest" description="Disordered" evidence="1">
    <location>
        <begin position="82"/>
        <end position="137"/>
    </location>
</feature>
<gene>
    <name evidence="2" type="ORF">B296_00012393</name>
</gene>
<sequence>MRQIPSNICLPIATHHYFTSPLPSPSAASSSAGHFCFHPPLQHTATFLYLLCCFHYYRPDLNNAQPASTPLPPMPDFHPSAPPCHRCLSPQSQPQSNPSLQPPPSSPTTTAATDRQPPPSLPQQPPSPLPLFPATAVCPQPQPTAGHTYQPLLPPATGRCLLFPVASSPQPRSPLPFLPSPLCRSRLWRTCSCRQPALFSSLAATATHCCSRPSSPLPSSSIAVGPLPLKHQQRHHYLVVPHLLGAPHDAAASSLAATALAAVAASNRAPCRCTSLLPSLPLLAAPCSSPGCRSNRCPSLPTPPLATTAAPIISN</sequence>
<accession>A0A426YLE4</accession>
<evidence type="ECO:0000313" key="3">
    <source>
        <dbReference type="Proteomes" id="UP000287651"/>
    </source>
</evidence>
<proteinExistence type="predicted"/>